<dbReference type="InterPro" id="IPR025300">
    <property type="entry name" value="BetaGal_jelly_roll_dom"/>
</dbReference>
<accession>A0A3N4K972</accession>
<dbReference type="AlphaFoldDB" id="A0A3N4K972"/>
<evidence type="ECO:0000256" key="8">
    <source>
        <dbReference type="RuleBase" id="RU003679"/>
    </source>
</evidence>
<dbReference type="InterPro" id="IPR031330">
    <property type="entry name" value="Gly_Hdrlase_35_cat"/>
</dbReference>
<name>A0A3N4K972_9PEZI</name>
<protein>
    <recommendedName>
        <fullName evidence="3">beta-galactosidase</fullName>
        <ecNumber evidence="3">3.2.1.23</ecNumber>
    </recommendedName>
</protein>
<evidence type="ECO:0000259" key="10">
    <source>
        <dbReference type="SMART" id="SM01029"/>
    </source>
</evidence>
<dbReference type="EMBL" id="ML119197">
    <property type="protein sequence ID" value="RPB07080.1"/>
    <property type="molecule type" value="Genomic_DNA"/>
</dbReference>
<dbReference type="PRINTS" id="PR00742">
    <property type="entry name" value="GLHYDRLASE35"/>
</dbReference>
<keyword evidence="5" id="KW-0378">Hydrolase</keyword>
<dbReference type="OrthoDB" id="1657402at2759"/>
<dbReference type="InterPro" id="IPR036833">
    <property type="entry name" value="BetaGal_dom3_sf"/>
</dbReference>
<dbReference type="InterPro" id="IPR017853">
    <property type="entry name" value="GH"/>
</dbReference>
<dbReference type="STRING" id="1392247.A0A3N4K972"/>
<dbReference type="Gene3D" id="2.60.390.10">
    <property type="entry name" value="Beta-galactosidase, domain 3"/>
    <property type="match status" value="1"/>
</dbReference>
<dbReference type="GO" id="GO:0005975">
    <property type="term" value="P:carbohydrate metabolic process"/>
    <property type="evidence" value="ECO:0007669"/>
    <property type="project" value="InterPro"/>
</dbReference>
<comment type="catalytic activity">
    <reaction evidence="1">
        <text>Hydrolysis of terminal non-reducing beta-D-galactose residues in beta-D-galactosides.</text>
        <dbReference type="EC" id="3.2.1.23"/>
    </reaction>
</comment>
<dbReference type="Pfam" id="PF13363">
    <property type="entry name" value="BetaGal_dom3"/>
    <property type="match status" value="1"/>
</dbReference>
<feature type="signal peptide" evidence="9">
    <location>
        <begin position="1"/>
        <end position="21"/>
    </location>
</feature>
<dbReference type="InterPro" id="IPR001944">
    <property type="entry name" value="Glycoside_Hdrlase_35"/>
</dbReference>
<feature type="chain" id="PRO_5017934545" description="beta-galactosidase" evidence="9">
    <location>
        <begin position="22"/>
        <end position="986"/>
    </location>
</feature>
<evidence type="ECO:0000256" key="4">
    <source>
        <dbReference type="ARBA" id="ARBA00022729"/>
    </source>
</evidence>
<dbReference type="InterPro" id="IPR018954">
    <property type="entry name" value="Betagal_dom2"/>
</dbReference>
<dbReference type="Pfam" id="PF13364">
    <property type="entry name" value="BetaGal_ABD2"/>
    <property type="match status" value="2"/>
</dbReference>
<comment type="similarity">
    <text evidence="2 8">Belongs to the glycosyl hydrolase 35 family.</text>
</comment>
<dbReference type="Proteomes" id="UP000277580">
    <property type="component" value="Unassembled WGS sequence"/>
</dbReference>
<keyword evidence="12" id="KW-1185">Reference proteome</keyword>
<dbReference type="InterPro" id="IPR025972">
    <property type="entry name" value="BetaGal_dom3"/>
</dbReference>
<feature type="domain" description="Beta-galactosidase" evidence="10">
    <location>
        <begin position="390"/>
        <end position="572"/>
    </location>
</feature>
<evidence type="ECO:0000313" key="11">
    <source>
        <dbReference type="EMBL" id="RPB07080.1"/>
    </source>
</evidence>
<evidence type="ECO:0000256" key="9">
    <source>
        <dbReference type="SAM" id="SignalP"/>
    </source>
</evidence>
<dbReference type="GO" id="GO:0004565">
    <property type="term" value="F:beta-galactosidase activity"/>
    <property type="evidence" value="ECO:0007669"/>
    <property type="project" value="UniProtKB-EC"/>
</dbReference>
<dbReference type="InterPro" id="IPR008979">
    <property type="entry name" value="Galactose-bd-like_sf"/>
</dbReference>
<dbReference type="Pfam" id="PF10435">
    <property type="entry name" value="BetaGal_dom2"/>
    <property type="match status" value="1"/>
</dbReference>
<keyword evidence="7" id="KW-0326">Glycosidase</keyword>
<dbReference type="SUPFAM" id="SSF51011">
    <property type="entry name" value="Glycosyl hydrolase domain"/>
    <property type="match status" value="1"/>
</dbReference>
<sequence>MQSFVFVILAIFGSLITSSYCHITPPNQSLVPSKLLLSRDTNGLQENVTWDKYSMSVNGKRLYVYSGEFHPWRLPVIDLWLDILHKLKALGYNAVSVYVHWGLVEAEQGVFNFNGIFNWEPFFDAIKKVGLYVIVRPGPYINAELSAGGFPGWRQHAPEGIYWRVSNEAYYKQITPYINEISRRLAPHQITNGGPIILLQLENELSVAAAPGYDWPANQYMEYLRETFIDAGINVPLIHNDVAHNGYYATSGVIDIYTYDTYPITCSNWNGALSQGDWDKHLSFAPGHPHFLGENGGGFYAQWTDANNNCPSFMDPFVFRLMYKNQYSMSVTAMNIYMIYGGTNWGHLSFHRTPTTYDFVTAISEDRSITREKYSEMKLQAHLFAVSPAFLTTRLLVKSTNSYTSNTEVVVSCTKDEIGNKTAFWTVRHSSPLSPNTSQFNLTIPTSKGEITIPQLSGTLTLPGKDSRIYLTDYKLGPYNMLYSSAELFTWQKIDDTYVAVLYGSPGEIHETAFTFPGKAPNITLLEGNALLDKQISNDTAILNYNSTGQSVVSIGPDIKLYLLDKFEAYKFWVSALSCGGEGNVIVKGPYLVRDACIIDSTLHVSGDTNATAPIEVIASSKISSIKWNDKEISTTRSATGSLIGLITFASPEIDIPVLSELEWKSIDSLPEVTSGYDDSKWVDASNTTTVNGVRNLTTPTDLYSGTYGFHTGYILYRGHFTATGNETEFYIQMLGGWGFGYSVWLNDIFIGSNIGSASSHGGQSTFTFSQLAAGTENVVTIIYQQMGYNENESGGITNPRGIWNYNFGSATPAVTWKIQGNHGGENYADKARGPYNEGGTYAERKGFHQPGVDTTSWPTLSPFKGTETAGVQFYTTEFELKLPPGYDIPLSFNLTASADSRVLFFVNGYQFGRYIGNFGPQHLFPVPEGILNYQGENTVSVVIWAQGEAGAHISEFSIVKTGVYQTGLGKIRSSLQPRYLERGAF</sequence>
<evidence type="ECO:0000256" key="2">
    <source>
        <dbReference type="ARBA" id="ARBA00009809"/>
    </source>
</evidence>
<dbReference type="SUPFAM" id="SSF117100">
    <property type="entry name" value="Beta-galactosidase LacA, domain 3"/>
    <property type="match status" value="1"/>
</dbReference>
<dbReference type="SMART" id="SM01029">
    <property type="entry name" value="BetaGal_dom2"/>
    <property type="match status" value="1"/>
</dbReference>
<evidence type="ECO:0000256" key="6">
    <source>
        <dbReference type="ARBA" id="ARBA00023180"/>
    </source>
</evidence>
<keyword evidence="6" id="KW-0325">Glycoprotein</keyword>
<dbReference type="SUPFAM" id="SSF51445">
    <property type="entry name" value="(Trans)glycosidases"/>
    <property type="match status" value="1"/>
</dbReference>
<evidence type="ECO:0000256" key="5">
    <source>
        <dbReference type="ARBA" id="ARBA00022801"/>
    </source>
</evidence>
<dbReference type="EC" id="3.2.1.23" evidence="3"/>
<dbReference type="InterPro" id="IPR037110">
    <property type="entry name" value="Betagal_dom2_sf"/>
</dbReference>
<organism evidence="11 12">
    <name type="scientific">Morchella conica CCBAS932</name>
    <dbReference type="NCBI Taxonomy" id="1392247"/>
    <lineage>
        <taxon>Eukaryota</taxon>
        <taxon>Fungi</taxon>
        <taxon>Dikarya</taxon>
        <taxon>Ascomycota</taxon>
        <taxon>Pezizomycotina</taxon>
        <taxon>Pezizomycetes</taxon>
        <taxon>Pezizales</taxon>
        <taxon>Morchellaceae</taxon>
        <taxon>Morchella</taxon>
    </lineage>
</organism>
<evidence type="ECO:0000256" key="3">
    <source>
        <dbReference type="ARBA" id="ARBA00012756"/>
    </source>
</evidence>
<dbReference type="Pfam" id="PF01301">
    <property type="entry name" value="Glyco_hydro_35"/>
    <property type="match status" value="1"/>
</dbReference>
<dbReference type="Gene3D" id="2.102.20.10">
    <property type="entry name" value="Beta-galactosidase, domain 2"/>
    <property type="match status" value="1"/>
</dbReference>
<dbReference type="PANTHER" id="PTHR23421">
    <property type="entry name" value="BETA-GALACTOSIDASE RELATED"/>
    <property type="match status" value="1"/>
</dbReference>
<reference evidence="11 12" key="1">
    <citation type="journal article" date="2018" name="Nat. Ecol. Evol.">
        <title>Pezizomycetes genomes reveal the molecular basis of ectomycorrhizal truffle lifestyle.</title>
        <authorList>
            <person name="Murat C."/>
            <person name="Payen T."/>
            <person name="Noel B."/>
            <person name="Kuo A."/>
            <person name="Morin E."/>
            <person name="Chen J."/>
            <person name="Kohler A."/>
            <person name="Krizsan K."/>
            <person name="Balestrini R."/>
            <person name="Da Silva C."/>
            <person name="Montanini B."/>
            <person name="Hainaut M."/>
            <person name="Levati E."/>
            <person name="Barry K.W."/>
            <person name="Belfiori B."/>
            <person name="Cichocki N."/>
            <person name="Clum A."/>
            <person name="Dockter R.B."/>
            <person name="Fauchery L."/>
            <person name="Guy J."/>
            <person name="Iotti M."/>
            <person name="Le Tacon F."/>
            <person name="Lindquist E.A."/>
            <person name="Lipzen A."/>
            <person name="Malagnac F."/>
            <person name="Mello A."/>
            <person name="Molinier V."/>
            <person name="Miyauchi S."/>
            <person name="Poulain J."/>
            <person name="Riccioni C."/>
            <person name="Rubini A."/>
            <person name="Sitrit Y."/>
            <person name="Splivallo R."/>
            <person name="Traeger S."/>
            <person name="Wang M."/>
            <person name="Zifcakova L."/>
            <person name="Wipf D."/>
            <person name="Zambonelli A."/>
            <person name="Paolocci F."/>
            <person name="Nowrousian M."/>
            <person name="Ottonello S."/>
            <person name="Baldrian P."/>
            <person name="Spatafora J.W."/>
            <person name="Henrissat B."/>
            <person name="Nagy L.G."/>
            <person name="Aury J.M."/>
            <person name="Wincker P."/>
            <person name="Grigoriev I.V."/>
            <person name="Bonfante P."/>
            <person name="Martin F.M."/>
        </authorList>
    </citation>
    <scope>NUCLEOTIDE SEQUENCE [LARGE SCALE GENOMIC DNA]</scope>
    <source>
        <strain evidence="11 12">CCBAS932</strain>
    </source>
</reference>
<evidence type="ECO:0000256" key="7">
    <source>
        <dbReference type="ARBA" id="ARBA00023295"/>
    </source>
</evidence>
<proteinExistence type="inferred from homology"/>
<dbReference type="SUPFAM" id="SSF49785">
    <property type="entry name" value="Galactose-binding domain-like"/>
    <property type="match status" value="2"/>
</dbReference>
<dbReference type="InParanoid" id="A0A3N4K972"/>
<dbReference type="Gene3D" id="3.20.20.80">
    <property type="entry name" value="Glycosidases"/>
    <property type="match status" value="1"/>
</dbReference>
<evidence type="ECO:0000313" key="12">
    <source>
        <dbReference type="Proteomes" id="UP000277580"/>
    </source>
</evidence>
<evidence type="ECO:0000256" key="1">
    <source>
        <dbReference type="ARBA" id="ARBA00001412"/>
    </source>
</evidence>
<dbReference type="Gene3D" id="2.60.120.260">
    <property type="entry name" value="Galactose-binding domain-like"/>
    <property type="match status" value="2"/>
</dbReference>
<keyword evidence="4 9" id="KW-0732">Signal</keyword>
<gene>
    <name evidence="11" type="ORF">P167DRAFT_540393</name>
</gene>